<dbReference type="GO" id="GO:0008686">
    <property type="term" value="F:3,4-dihydroxy-2-butanone-4-phosphate synthase activity"/>
    <property type="evidence" value="ECO:0007669"/>
    <property type="project" value="UniProtKB-UniRule"/>
</dbReference>
<feature type="site" description="Essential for catalytic activity" evidence="12">
    <location>
        <position position="173"/>
    </location>
</feature>
<evidence type="ECO:0000256" key="11">
    <source>
        <dbReference type="ARBA" id="ARBA00060730"/>
    </source>
</evidence>
<comment type="catalytic activity">
    <reaction evidence="12 13">
        <text>D-ribulose 5-phosphate = (2S)-2-hydroxy-3-oxobutyl phosphate + formate + H(+)</text>
        <dbReference type="Rhea" id="RHEA:18457"/>
        <dbReference type="ChEBI" id="CHEBI:15378"/>
        <dbReference type="ChEBI" id="CHEBI:15740"/>
        <dbReference type="ChEBI" id="CHEBI:58121"/>
        <dbReference type="ChEBI" id="CHEBI:58830"/>
        <dbReference type="EC" id="4.1.99.12"/>
    </reaction>
</comment>
<evidence type="ECO:0000256" key="2">
    <source>
        <dbReference type="ARBA" id="ARBA00004904"/>
    </source>
</evidence>
<evidence type="ECO:0000256" key="1">
    <source>
        <dbReference type="ARBA" id="ARBA00002284"/>
    </source>
</evidence>
<comment type="similarity">
    <text evidence="11 12 13">Belongs to the DHBP synthase family.</text>
</comment>
<comment type="subunit">
    <text evidence="3 12 13">Homodimer.</text>
</comment>
<protein>
    <recommendedName>
        <fullName evidence="5 12">3,4-dihydroxy-2-butanone 4-phosphate synthase</fullName>
        <shortName evidence="12 13">DHBP synthase</shortName>
        <ecNumber evidence="4 12">4.1.99.12</ecNumber>
    </recommendedName>
</protein>
<dbReference type="FunFam" id="3.90.870.10:FF:000002">
    <property type="entry name" value="3,4-dihydroxy-2-butanone 4-phosphate synthase"/>
    <property type="match status" value="1"/>
</dbReference>
<dbReference type="GO" id="GO:0009231">
    <property type="term" value="P:riboflavin biosynthetic process"/>
    <property type="evidence" value="ECO:0007669"/>
    <property type="project" value="UniProtKB-UniRule"/>
</dbReference>
<keyword evidence="8 12" id="KW-0460">Magnesium</keyword>
<comment type="function">
    <text evidence="1 12 13">Catalyzes the conversion of D-ribulose 5-phosphate to formate and 3,4-dihydroxy-2-butanone 4-phosphate.</text>
</comment>
<comment type="pathway">
    <text evidence="2 12 13">Cofactor biosynthesis; riboflavin biosynthesis; 2-hydroxy-3-oxobutyl phosphate from D-ribulose 5-phosphate: step 1/1.</text>
</comment>
<keyword evidence="7 12" id="KW-0479">Metal-binding</keyword>
<feature type="binding site" evidence="12">
    <location>
        <begin position="36"/>
        <end position="37"/>
    </location>
    <ligand>
        <name>D-ribulose 5-phosphate</name>
        <dbReference type="ChEBI" id="CHEBI:58121"/>
    </ligand>
</feature>
<evidence type="ECO:0000313" key="14">
    <source>
        <dbReference type="EMBL" id="STD55298.1"/>
    </source>
</evidence>
<dbReference type="HAMAP" id="MF_00180">
    <property type="entry name" value="RibB"/>
    <property type="match status" value="1"/>
</dbReference>
<dbReference type="InterPro" id="IPR000422">
    <property type="entry name" value="DHBP_synthase_RibB"/>
</dbReference>
<feature type="binding site" evidence="12">
    <location>
        <position position="37"/>
    </location>
    <ligand>
        <name>Mg(2+)</name>
        <dbReference type="ChEBI" id="CHEBI:18420"/>
        <label>1</label>
    </ligand>
</feature>
<evidence type="ECO:0000256" key="7">
    <source>
        <dbReference type="ARBA" id="ARBA00022723"/>
    </source>
</evidence>
<evidence type="ECO:0000256" key="6">
    <source>
        <dbReference type="ARBA" id="ARBA00022619"/>
    </source>
</evidence>
<feature type="binding site" evidence="12">
    <location>
        <position position="37"/>
    </location>
    <ligand>
        <name>Mg(2+)</name>
        <dbReference type="ChEBI" id="CHEBI:18420"/>
        <label>2</label>
    </ligand>
</feature>
<evidence type="ECO:0000256" key="3">
    <source>
        <dbReference type="ARBA" id="ARBA00011738"/>
    </source>
</evidence>
<dbReference type="EC" id="4.1.99.12" evidence="4 12"/>
<dbReference type="InterPro" id="IPR017945">
    <property type="entry name" value="DHBP_synth_RibB-like_a/b_dom"/>
</dbReference>
<dbReference type="PANTHER" id="PTHR21327:SF38">
    <property type="entry name" value="3,4-DIHYDROXY-2-BUTANONE 4-PHOSPHATE SYNTHASE"/>
    <property type="match status" value="1"/>
</dbReference>
<name>A0A376G6L1_9FLAO</name>
<evidence type="ECO:0000256" key="12">
    <source>
        <dbReference type="HAMAP-Rule" id="MF_00180"/>
    </source>
</evidence>
<organism evidence="14 15">
    <name type="scientific">Empedobacter falsenii</name>
    <dbReference type="NCBI Taxonomy" id="343874"/>
    <lineage>
        <taxon>Bacteria</taxon>
        <taxon>Pseudomonadati</taxon>
        <taxon>Bacteroidota</taxon>
        <taxon>Flavobacteriia</taxon>
        <taxon>Flavobacteriales</taxon>
        <taxon>Weeksellaceae</taxon>
        <taxon>Empedobacter</taxon>
    </lineage>
</organism>
<reference evidence="14 15" key="1">
    <citation type="submission" date="2018-06" db="EMBL/GenBank/DDBJ databases">
        <authorList>
            <consortium name="Pathogen Informatics"/>
            <person name="Doyle S."/>
        </authorList>
    </citation>
    <scope>NUCLEOTIDE SEQUENCE [LARGE SCALE GENOMIC DNA]</scope>
    <source>
        <strain evidence="14 15">NCTC13456</strain>
    </source>
</reference>
<feature type="binding site" evidence="12">
    <location>
        <position position="152"/>
    </location>
    <ligand>
        <name>Mg(2+)</name>
        <dbReference type="ChEBI" id="CHEBI:18420"/>
        <label>2</label>
    </ligand>
</feature>
<keyword evidence="10 12" id="KW-0456">Lyase</keyword>
<dbReference type="AlphaFoldDB" id="A0A376G6L1"/>
<dbReference type="GO" id="GO:0030145">
    <property type="term" value="F:manganese ion binding"/>
    <property type="evidence" value="ECO:0007669"/>
    <property type="project" value="UniProtKB-UniRule"/>
</dbReference>
<comment type="cofactor">
    <cofactor evidence="12 13">
        <name>Mg(2+)</name>
        <dbReference type="ChEBI" id="CHEBI:18420"/>
    </cofactor>
    <cofactor evidence="12 13">
        <name>Mn(2+)</name>
        <dbReference type="ChEBI" id="CHEBI:29035"/>
    </cofactor>
    <text evidence="12 13">Binds 2 divalent metal cations per subunit. Magnesium or manganese.</text>
</comment>
<evidence type="ECO:0000256" key="4">
    <source>
        <dbReference type="ARBA" id="ARBA00012153"/>
    </source>
</evidence>
<evidence type="ECO:0000256" key="8">
    <source>
        <dbReference type="ARBA" id="ARBA00022842"/>
    </source>
</evidence>
<sequence length="220" mass="24249">MKTITQFGSTANERIANAIKDLQNGKGILLIDDENRENEGDIIFPASTITAPDMALLIRECSGIVCLCLTQEKADELELNPMVENNNSRFHTAFTVTIEAKEGVTTGVSAADRIQTIKTAINPIAKPTDLNRPGHVFPLIARPKGVMERRGHTEGSIDIVKLAGLGNEAVLCELTNVDGTMAKVPQIIDFAEKHEMTVLTIEDIYEYRLQLEEKKQLEFA</sequence>
<feature type="site" description="Essential for catalytic activity" evidence="12">
    <location>
        <position position="135"/>
    </location>
</feature>
<dbReference type="UniPathway" id="UPA00275">
    <property type="reaction ID" value="UER00399"/>
</dbReference>
<dbReference type="GO" id="GO:0005829">
    <property type="term" value="C:cytosol"/>
    <property type="evidence" value="ECO:0007669"/>
    <property type="project" value="UniProtKB-ARBA"/>
</dbReference>
<dbReference type="STRING" id="343874.GCA_000805695_02790"/>
<proteinExistence type="inferred from homology"/>
<keyword evidence="9 12" id="KW-0464">Manganese</keyword>
<evidence type="ECO:0000256" key="5">
    <source>
        <dbReference type="ARBA" id="ARBA00018836"/>
    </source>
</evidence>
<dbReference type="GO" id="GO:0000287">
    <property type="term" value="F:magnesium ion binding"/>
    <property type="evidence" value="ECO:0007669"/>
    <property type="project" value="UniProtKB-UniRule"/>
</dbReference>
<dbReference type="SUPFAM" id="SSF55821">
    <property type="entry name" value="YrdC/RibB"/>
    <property type="match status" value="1"/>
</dbReference>
<dbReference type="EMBL" id="UFXS01000001">
    <property type="protein sequence ID" value="STD55298.1"/>
    <property type="molecule type" value="Genomic_DNA"/>
</dbReference>
<keyword evidence="6 12" id="KW-0686">Riboflavin biosynthesis</keyword>
<dbReference type="PANTHER" id="PTHR21327">
    <property type="entry name" value="GTP CYCLOHYDROLASE II-RELATED"/>
    <property type="match status" value="1"/>
</dbReference>
<dbReference type="Proteomes" id="UP000254737">
    <property type="component" value="Unassembled WGS sequence"/>
</dbReference>
<dbReference type="RefSeq" id="WP_114999705.1">
    <property type="nucleotide sequence ID" value="NZ_JAAGKM010000034.1"/>
</dbReference>
<evidence type="ECO:0000256" key="9">
    <source>
        <dbReference type="ARBA" id="ARBA00023211"/>
    </source>
</evidence>
<evidence type="ECO:0000256" key="13">
    <source>
        <dbReference type="RuleBase" id="RU003843"/>
    </source>
</evidence>
<gene>
    <name evidence="12 14" type="primary">ribB</name>
    <name evidence="14" type="ORF">NCTC13456_01462</name>
</gene>
<feature type="binding site" evidence="12">
    <location>
        <position position="41"/>
    </location>
    <ligand>
        <name>D-ribulose 5-phosphate</name>
        <dbReference type="ChEBI" id="CHEBI:58121"/>
    </ligand>
</feature>
<evidence type="ECO:0000256" key="10">
    <source>
        <dbReference type="ARBA" id="ARBA00023239"/>
    </source>
</evidence>
<dbReference type="Pfam" id="PF00926">
    <property type="entry name" value="DHBP_synthase"/>
    <property type="match status" value="1"/>
</dbReference>
<accession>A0A376G6L1</accession>
<dbReference type="NCBIfam" id="TIGR00506">
    <property type="entry name" value="ribB"/>
    <property type="match status" value="1"/>
</dbReference>
<feature type="binding site" evidence="12">
    <location>
        <begin position="149"/>
        <end position="153"/>
    </location>
    <ligand>
        <name>D-ribulose 5-phosphate</name>
        <dbReference type="ChEBI" id="CHEBI:58121"/>
    </ligand>
</feature>
<dbReference type="Gene3D" id="3.90.870.10">
    <property type="entry name" value="DHBP synthase"/>
    <property type="match status" value="1"/>
</dbReference>
<evidence type="ECO:0000313" key="15">
    <source>
        <dbReference type="Proteomes" id="UP000254737"/>
    </source>
</evidence>